<comment type="caution">
    <text evidence="3">The sequence shown here is derived from an EMBL/GenBank/DDBJ whole genome shotgun (WGS) entry which is preliminary data.</text>
</comment>
<feature type="region of interest" description="Disordered" evidence="1">
    <location>
        <begin position="95"/>
        <end position="115"/>
    </location>
</feature>
<sequence>MTPSTTSTATSTSTSPAAPAVTAAELERLTVAWAAEILDDPEAAPDDNFIDLGGHSILALRMCRYAQDRFGAEYDLMVLFESDLATAAAELAVRIGRDGSRDEPGDASGDGSGER</sequence>
<keyword evidence="4" id="KW-1185">Reference proteome</keyword>
<dbReference type="Pfam" id="PF00550">
    <property type="entry name" value="PP-binding"/>
    <property type="match status" value="1"/>
</dbReference>
<gene>
    <name evidence="3" type="ORF">ACFQVC_04440</name>
</gene>
<evidence type="ECO:0000313" key="3">
    <source>
        <dbReference type="EMBL" id="MFC7303463.1"/>
    </source>
</evidence>
<feature type="domain" description="Carrier" evidence="2">
    <location>
        <begin position="21"/>
        <end position="96"/>
    </location>
</feature>
<dbReference type="Gene3D" id="1.10.1200.10">
    <property type="entry name" value="ACP-like"/>
    <property type="match status" value="1"/>
</dbReference>
<proteinExistence type="predicted"/>
<dbReference type="RefSeq" id="WP_381826588.1">
    <property type="nucleotide sequence ID" value="NZ_JBHTCF010000001.1"/>
</dbReference>
<evidence type="ECO:0000256" key="1">
    <source>
        <dbReference type="SAM" id="MobiDB-lite"/>
    </source>
</evidence>
<dbReference type="EMBL" id="JBHTCF010000001">
    <property type="protein sequence ID" value="MFC7303463.1"/>
    <property type="molecule type" value="Genomic_DNA"/>
</dbReference>
<dbReference type="InterPro" id="IPR036736">
    <property type="entry name" value="ACP-like_sf"/>
</dbReference>
<dbReference type="Proteomes" id="UP001596523">
    <property type="component" value="Unassembled WGS sequence"/>
</dbReference>
<accession>A0ABW2JBR7</accession>
<protein>
    <submittedName>
        <fullName evidence="3">Phosphopantetheine-binding protein</fullName>
    </submittedName>
</protein>
<name>A0ABW2JBR7_9ACTN</name>
<dbReference type="InterPro" id="IPR009081">
    <property type="entry name" value="PP-bd_ACP"/>
</dbReference>
<dbReference type="SUPFAM" id="SSF47336">
    <property type="entry name" value="ACP-like"/>
    <property type="match status" value="1"/>
</dbReference>
<evidence type="ECO:0000259" key="2">
    <source>
        <dbReference type="PROSITE" id="PS50075"/>
    </source>
</evidence>
<organism evidence="3 4">
    <name type="scientific">Streptomyces monticola</name>
    <dbReference type="NCBI Taxonomy" id="2666263"/>
    <lineage>
        <taxon>Bacteria</taxon>
        <taxon>Bacillati</taxon>
        <taxon>Actinomycetota</taxon>
        <taxon>Actinomycetes</taxon>
        <taxon>Kitasatosporales</taxon>
        <taxon>Streptomycetaceae</taxon>
        <taxon>Streptomyces</taxon>
    </lineage>
</organism>
<feature type="compositionally biased region" description="Basic and acidic residues" evidence="1">
    <location>
        <begin position="95"/>
        <end position="104"/>
    </location>
</feature>
<dbReference type="PROSITE" id="PS50075">
    <property type="entry name" value="CARRIER"/>
    <property type="match status" value="1"/>
</dbReference>
<reference evidence="4" key="1">
    <citation type="journal article" date="2019" name="Int. J. Syst. Evol. Microbiol.">
        <title>The Global Catalogue of Microorganisms (GCM) 10K type strain sequencing project: providing services to taxonomists for standard genome sequencing and annotation.</title>
        <authorList>
            <consortium name="The Broad Institute Genomics Platform"/>
            <consortium name="The Broad Institute Genome Sequencing Center for Infectious Disease"/>
            <person name="Wu L."/>
            <person name="Ma J."/>
        </authorList>
    </citation>
    <scope>NUCLEOTIDE SEQUENCE [LARGE SCALE GENOMIC DNA]</scope>
    <source>
        <strain evidence="4">SYNS20</strain>
    </source>
</reference>
<feature type="region of interest" description="Disordered" evidence="1">
    <location>
        <begin position="1"/>
        <end position="21"/>
    </location>
</feature>
<evidence type="ECO:0000313" key="4">
    <source>
        <dbReference type="Proteomes" id="UP001596523"/>
    </source>
</evidence>